<sequence length="314" mass="33332">MKRKSSIVARKDTTKVQSSATVTTSLARFREEVAPGFLSLSPSSVSSGDAAQLAPQTTTTSNSAAAVGNSPSASGSTAEAVPAPPPATVEPMLIDAAAPIATEPIDAVPLQAAAAHVPPAAVPQKEEDDDDAAPPPPAWIRGELLPLLGLRGDLPLHFICRKRVEASDLSAQQSRFLIPQAAASLRLRPLLSAAEREAAKLVEEFLHKKKKSPEPKPREKGEKSPGLAVRVVVYRASPLDVMAMELTRRLSNCHTIIRQKETTRLVDRGVQVKDDVAVWAFRPDPNSALHFVIANTAAQQQQPPPAAAPNALPQ</sequence>
<dbReference type="PANTHER" id="PTHR34397:SF26">
    <property type="entry name" value="OS05G0567000 PROTEIN"/>
    <property type="match status" value="1"/>
</dbReference>
<feature type="compositionally biased region" description="Low complexity" evidence="1">
    <location>
        <begin position="38"/>
        <end position="47"/>
    </location>
</feature>
<evidence type="ECO:0000313" key="2">
    <source>
        <dbReference type="EnsemblPlants" id="OMERI03G30140.1"/>
    </source>
</evidence>
<proteinExistence type="predicted"/>
<organism evidence="2">
    <name type="scientific">Oryza meridionalis</name>
    <dbReference type="NCBI Taxonomy" id="40149"/>
    <lineage>
        <taxon>Eukaryota</taxon>
        <taxon>Viridiplantae</taxon>
        <taxon>Streptophyta</taxon>
        <taxon>Embryophyta</taxon>
        <taxon>Tracheophyta</taxon>
        <taxon>Spermatophyta</taxon>
        <taxon>Magnoliopsida</taxon>
        <taxon>Liliopsida</taxon>
        <taxon>Poales</taxon>
        <taxon>Poaceae</taxon>
        <taxon>BOP clade</taxon>
        <taxon>Oryzoideae</taxon>
        <taxon>Oryzeae</taxon>
        <taxon>Oryzinae</taxon>
        <taxon>Oryza</taxon>
    </lineage>
</organism>
<accession>A0A0E0D6E5</accession>
<feature type="region of interest" description="Disordered" evidence="1">
    <location>
        <begin position="116"/>
        <end position="138"/>
    </location>
</feature>
<name>A0A0E0D6E5_9ORYZ</name>
<evidence type="ECO:0000313" key="3">
    <source>
        <dbReference type="Proteomes" id="UP000008021"/>
    </source>
</evidence>
<feature type="region of interest" description="Disordered" evidence="1">
    <location>
        <begin position="38"/>
        <end position="87"/>
    </location>
</feature>
<reference evidence="2" key="2">
    <citation type="submission" date="2018-05" db="EMBL/GenBank/DDBJ databases">
        <title>OmerRS3 (Oryza meridionalis Reference Sequence Version 3).</title>
        <authorList>
            <person name="Zhang J."/>
            <person name="Kudrna D."/>
            <person name="Lee S."/>
            <person name="Talag J."/>
            <person name="Welchert J."/>
            <person name="Wing R.A."/>
        </authorList>
    </citation>
    <scope>NUCLEOTIDE SEQUENCE [LARGE SCALE GENOMIC DNA]</scope>
    <source>
        <strain evidence="2">cv. OR44</strain>
    </source>
</reference>
<reference evidence="2" key="1">
    <citation type="submission" date="2015-04" db="UniProtKB">
        <authorList>
            <consortium name="EnsemblPlants"/>
        </authorList>
    </citation>
    <scope>IDENTIFICATION</scope>
</reference>
<dbReference type="HOGENOM" id="CLU_886768_0_0_1"/>
<feature type="compositionally biased region" description="Polar residues" evidence="1">
    <location>
        <begin position="54"/>
        <end position="76"/>
    </location>
</feature>
<protein>
    <submittedName>
        <fullName evidence="2">Uncharacterized protein</fullName>
    </submittedName>
</protein>
<dbReference type="EnsemblPlants" id="OMERI03G30140.1">
    <property type="protein sequence ID" value="OMERI03G30140.1"/>
    <property type="gene ID" value="OMERI03G30140"/>
</dbReference>
<dbReference type="Gramene" id="OMERI03G30140.1">
    <property type="protein sequence ID" value="OMERI03G30140.1"/>
    <property type="gene ID" value="OMERI03G30140"/>
</dbReference>
<dbReference type="PANTHER" id="PTHR34397">
    <property type="entry name" value="OS05G0237600 PROTEIN"/>
    <property type="match status" value="1"/>
</dbReference>
<dbReference type="Proteomes" id="UP000008021">
    <property type="component" value="Chromosome 3"/>
</dbReference>
<dbReference type="AlphaFoldDB" id="A0A0E0D6E5"/>
<keyword evidence="3" id="KW-1185">Reference proteome</keyword>
<evidence type="ECO:0000256" key="1">
    <source>
        <dbReference type="SAM" id="MobiDB-lite"/>
    </source>
</evidence>